<comment type="subcellular location">
    <subcellularLocation>
        <location evidence="1">Mitochondrion outer membrane</location>
        <topology evidence="1">Multi-pass membrane protein</topology>
    </subcellularLocation>
</comment>
<dbReference type="InParanoid" id="F0XLS2"/>
<proteinExistence type="inferred from homology"/>
<dbReference type="GO" id="GO:0046930">
    <property type="term" value="C:pore complex"/>
    <property type="evidence" value="ECO:0007669"/>
    <property type="project" value="UniProtKB-KW"/>
</dbReference>
<dbReference type="GO" id="GO:0030150">
    <property type="term" value="P:protein import into mitochondrial matrix"/>
    <property type="evidence" value="ECO:0007669"/>
    <property type="project" value="EnsemblFungi"/>
</dbReference>
<evidence type="ECO:0000313" key="16">
    <source>
        <dbReference type="Proteomes" id="UP000007796"/>
    </source>
</evidence>
<dbReference type="GO" id="GO:0006811">
    <property type="term" value="P:monoatomic ion transport"/>
    <property type="evidence" value="ECO:0007669"/>
    <property type="project" value="UniProtKB-KW"/>
</dbReference>
<dbReference type="Pfam" id="PF01459">
    <property type="entry name" value="Porin_3"/>
    <property type="match status" value="1"/>
</dbReference>
<dbReference type="FunCoup" id="F0XLS2">
    <property type="interactions" value="722"/>
</dbReference>
<comment type="similarity">
    <text evidence="2">Belongs to the Tom40 family.</text>
</comment>
<sequence>MASADMWTFLQANPVAVSITEAWKSFSDRRDRLGLSNPGTVEAIAKEVQRDVLLNNHMFTGIKADLTKPFSVSPLFQVSHQFAMGDRLQPYTFAALYGTNKVFCQGHVDNEGQLAARFNYRWTDGLVSKSSAQLAPGDGQSMVQIEHEYTGRDFTASLKTMNPSYLDGGLTGIFIGNYLQSVTPKLSIGLEGVWQRGALSQPPDALLSYCGRYASGDWVATAQLQTQGAINATFWRRLAENVQAGVDMTLQVVPNAAAGLMGGGLQKEGVTTFGAKYDFRMSTFRAQLDSKGKLGVLLEKRVAAPVMMTFAADVDHASQQAKLGLGISIETGGEEMELNPDGSPVHAPPNNVPF</sequence>
<evidence type="ECO:0000256" key="3">
    <source>
        <dbReference type="ARBA" id="ARBA00022448"/>
    </source>
</evidence>
<evidence type="ECO:0000256" key="2">
    <source>
        <dbReference type="ARBA" id="ARBA00010510"/>
    </source>
</evidence>
<organism evidence="16">
    <name type="scientific">Grosmannia clavigera (strain kw1407 / UAMH 11150)</name>
    <name type="common">Blue stain fungus</name>
    <name type="synonym">Graphiocladiella clavigera</name>
    <dbReference type="NCBI Taxonomy" id="655863"/>
    <lineage>
        <taxon>Eukaryota</taxon>
        <taxon>Fungi</taxon>
        <taxon>Dikarya</taxon>
        <taxon>Ascomycota</taxon>
        <taxon>Pezizomycotina</taxon>
        <taxon>Sordariomycetes</taxon>
        <taxon>Sordariomycetidae</taxon>
        <taxon>Ophiostomatales</taxon>
        <taxon>Ophiostomataceae</taxon>
        <taxon>Leptographium</taxon>
    </lineage>
</organism>
<keyword evidence="15" id="KW-0675">Receptor</keyword>
<evidence type="ECO:0000256" key="7">
    <source>
        <dbReference type="ARBA" id="ARBA00022927"/>
    </source>
</evidence>
<evidence type="ECO:0000256" key="5">
    <source>
        <dbReference type="ARBA" id="ARBA00022692"/>
    </source>
</evidence>
<dbReference type="InterPro" id="IPR027246">
    <property type="entry name" value="Porin_Euk/Tom40"/>
</dbReference>
<dbReference type="OrthoDB" id="19656at2759"/>
<evidence type="ECO:0000256" key="8">
    <source>
        <dbReference type="ARBA" id="ARBA00023065"/>
    </source>
</evidence>
<keyword evidence="11" id="KW-0472">Membrane</keyword>
<dbReference type="HOGENOM" id="CLU_042174_0_0_1"/>
<evidence type="ECO:0000256" key="14">
    <source>
        <dbReference type="SAM" id="MobiDB-lite"/>
    </source>
</evidence>
<dbReference type="GO" id="GO:0005742">
    <property type="term" value="C:mitochondrial outer membrane translocase complex"/>
    <property type="evidence" value="ECO:0007669"/>
    <property type="project" value="EnsemblFungi"/>
</dbReference>
<dbReference type="Proteomes" id="UP000007796">
    <property type="component" value="Unassembled WGS sequence"/>
</dbReference>
<keyword evidence="10" id="KW-0496">Mitochondrion</keyword>
<evidence type="ECO:0000256" key="13">
    <source>
        <dbReference type="ARBA" id="ARBA00078731"/>
    </source>
</evidence>
<evidence type="ECO:0000313" key="15">
    <source>
        <dbReference type="EMBL" id="EFX01055.1"/>
    </source>
</evidence>
<dbReference type="GO" id="GO:0008320">
    <property type="term" value="F:protein transmembrane transporter activity"/>
    <property type="evidence" value="ECO:0007669"/>
    <property type="project" value="EnsemblFungi"/>
</dbReference>
<dbReference type="RefSeq" id="XP_014170537.1">
    <property type="nucleotide sequence ID" value="XM_014315062.1"/>
</dbReference>
<protein>
    <recommendedName>
        <fullName evidence="13">Translocase of outer membrane 40 kDa subunit</fullName>
    </recommendedName>
</protein>
<reference evidence="15 16" key="1">
    <citation type="journal article" date="2011" name="Proc. Natl. Acad. Sci. U.S.A.">
        <title>Genome and transcriptome analyses of the mountain pine beetle-fungal symbiont Grosmannia clavigera, a lodgepole pine pathogen.</title>
        <authorList>
            <person name="DiGuistini S."/>
            <person name="Wang Y."/>
            <person name="Liao N.Y."/>
            <person name="Taylor G."/>
            <person name="Tanguay P."/>
            <person name="Feau N."/>
            <person name="Henrissat B."/>
            <person name="Chan S.K."/>
            <person name="Hesse-Orce U."/>
            <person name="Alamouti S.M."/>
            <person name="Tsui C.K.M."/>
            <person name="Docking R.T."/>
            <person name="Levasseur A."/>
            <person name="Haridas S."/>
            <person name="Robertson G."/>
            <person name="Birol I."/>
            <person name="Holt R.A."/>
            <person name="Marra M.A."/>
            <person name="Hamelin R.C."/>
            <person name="Hirst M."/>
            <person name="Jones S.J.M."/>
            <person name="Bohlmann J."/>
            <person name="Breuil C."/>
        </authorList>
    </citation>
    <scope>NUCLEOTIDE SEQUENCE [LARGE SCALE GENOMIC DNA]</scope>
    <source>
        <strain evidence="16">kw1407 / UAMH 11150</strain>
    </source>
</reference>
<dbReference type="InterPro" id="IPR023614">
    <property type="entry name" value="Porin_dom_sf"/>
</dbReference>
<dbReference type="AlphaFoldDB" id="F0XLS2"/>
<evidence type="ECO:0000256" key="6">
    <source>
        <dbReference type="ARBA" id="ARBA00022787"/>
    </source>
</evidence>
<dbReference type="Gene3D" id="2.40.160.10">
    <property type="entry name" value="Porin"/>
    <property type="match status" value="1"/>
</dbReference>
<dbReference type="GO" id="GO:0045040">
    <property type="term" value="P:protein insertion into mitochondrial outer membrane"/>
    <property type="evidence" value="ECO:0007669"/>
    <property type="project" value="EnsemblFungi"/>
</dbReference>
<gene>
    <name evidence="15" type="ORF">CMQ_5997</name>
</gene>
<dbReference type="CDD" id="cd07305">
    <property type="entry name" value="Porin3_Tom40"/>
    <property type="match status" value="1"/>
</dbReference>
<evidence type="ECO:0000256" key="1">
    <source>
        <dbReference type="ARBA" id="ARBA00004374"/>
    </source>
</evidence>
<keyword evidence="8" id="KW-0406">Ion transport</keyword>
<dbReference type="PANTHER" id="PTHR10802">
    <property type="entry name" value="MITOCHONDRIAL IMPORT RECEPTOR SUBUNIT TOM40"/>
    <property type="match status" value="1"/>
</dbReference>
<dbReference type="GO" id="GO:0015288">
    <property type="term" value="F:porin activity"/>
    <property type="evidence" value="ECO:0007669"/>
    <property type="project" value="UniProtKB-KW"/>
</dbReference>
<dbReference type="STRING" id="655863.F0XLS2"/>
<accession>F0XLS2</accession>
<keyword evidence="5" id="KW-0812">Transmembrane</keyword>
<evidence type="ECO:0000256" key="10">
    <source>
        <dbReference type="ARBA" id="ARBA00023128"/>
    </source>
</evidence>
<keyword evidence="16" id="KW-1185">Reference proteome</keyword>
<keyword evidence="7" id="KW-0653">Protein transport</keyword>
<dbReference type="InterPro" id="IPR037930">
    <property type="entry name" value="Tom40"/>
</dbReference>
<evidence type="ECO:0000256" key="4">
    <source>
        <dbReference type="ARBA" id="ARBA00022452"/>
    </source>
</evidence>
<evidence type="ECO:0000256" key="12">
    <source>
        <dbReference type="ARBA" id="ARBA00053390"/>
    </source>
</evidence>
<keyword evidence="3" id="KW-0813">Transport</keyword>
<feature type="region of interest" description="Disordered" evidence="14">
    <location>
        <begin position="333"/>
        <end position="354"/>
    </location>
</feature>
<dbReference type="GeneID" id="25979380"/>
<dbReference type="EMBL" id="GL629794">
    <property type="protein sequence ID" value="EFX01055.1"/>
    <property type="molecule type" value="Genomic_DNA"/>
</dbReference>
<evidence type="ECO:0000256" key="11">
    <source>
        <dbReference type="ARBA" id="ARBA00023136"/>
    </source>
</evidence>
<dbReference type="eggNOG" id="KOG3296">
    <property type="taxonomic scope" value="Eukaryota"/>
</dbReference>
<dbReference type="FunFam" id="2.40.160.10:FF:000009">
    <property type="entry name" value="Mitochondrial import receptor subunit TOM40"/>
    <property type="match status" value="1"/>
</dbReference>
<keyword evidence="6" id="KW-1000">Mitochondrion outer membrane</keyword>
<keyword evidence="4" id="KW-1134">Transmembrane beta strand</keyword>
<evidence type="ECO:0000256" key="9">
    <source>
        <dbReference type="ARBA" id="ARBA00023114"/>
    </source>
</evidence>
<comment type="function">
    <text evidence="12">Channel-forming protein essential for import of protein precursors into mitochondria.</text>
</comment>
<keyword evidence="9" id="KW-0626">Porin</keyword>
<name>F0XLS2_GROCL</name>